<reference evidence="2 3" key="1">
    <citation type="journal article" date="2015" name="Nature">
        <title>rRNA introns, odd ribosomes, and small enigmatic genomes across a large radiation of phyla.</title>
        <authorList>
            <person name="Brown C.T."/>
            <person name="Hug L.A."/>
            <person name="Thomas B.C."/>
            <person name="Sharon I."/>
            <person name="Castelle C.J."/>
            <person name="Singh A."/>
            <person name="Wilkins M.J."/>
            <person name="Williams K.H."/>
            <person name="Banfield J.F."/>
        </authorList>
    </citation>
    <scope>NUCLEOTIDE SEQUENCE [LARGE SCALE GENOMIC DNA]</scope>
</reference>
<dbReference type="InterPro" id="IPR012337">
    <property type="entry name" value="RNaseH-like_sf"/>
</dbReference>
<dbReference type="EMBL" id="LBXN01000006">
    <property type="protein sequence ID" value="KKR34107.1"/>
    <property type="molecule type" value="Genomic_DNA"/>
</dbReference>
<dbReference type="GO" id="GO:0006313">
    <property type="term" value="P:DNA transposition"/>
    <property type="evidence" value="ECO:0007669"/>
    <property type="project" value="InterPro"/>
</dbReference>
<protein>
    <submittedName>
        <fullName evidence="2">Transposase</fullName>
    </submittedName>
</protein>
<dbReference type="Proteomes" id="UP000034539">
    <property type="component" value="Unassembled WGS sequence"/>
</dbReference>
<organism evidence="2 3">
    <name type="scientific">Candidatus Gottesmanbacteria bacterium GW2011_GWC2_39_8</name>
    <dbReference type="NCBI Taxonomy" id="1618450"/>
    <lineage>
        <taxon>Bacteria</taxon>
        <taxon>Candidatus Gottesmaniibacteriota</taxon>
    </lineage>
</organism>
<sequence length="486" mass="56446">MFIRKIKTRNSTCFQIGEKRYGRFKLVKHVGCSQSEEEIEALRLKAQRVLKEILFQDQQVLFPDSVPSLKAQLLSWHITGYHHSFGRVYERIGFPSSLLKDLVIARIVYPKSKAATVRYLSRELGIFYDLDRIYRFMDHLDKNKLTKIAFDFVRAKRDSISLVFYDVTTLHFETDLEDNFRQKGFSKNHRGDMPQVLVGLFVDEEGFPFDFSLFEGNTFEGHTFPKAILDLTVKYSLTNLTVVADAGMLSEDNLKFLDKQHFGYIVGARLKNMEDKITAEIITHDYAKENIKEFKLKDQRLIVEFSPIRAQKNEWERNKIIVRLKRRIAQRCQVVRRSKYLSLAPGGKVTGIDNAKIQQDKRFDGLKGFLINASNTAQAVEIIGQYRNLWKVEKAFRMSKNDLKERPVFHQNLKRIKSHLLLCFVALLVMKETEKILNSRKYSFTMAIEVLGKIGEGEVRVGSVRLPMDSELTDETQAILKLFEGY</sequence>
<evidence type="ECO:0000313" key="3">
    <source>
        <dbReference type="Proteomes" id="UP000034539"/>
    </source>
</evidence>
<dbReference type="GO" id="GO:0004803">
    <property type="term" value="F:transposase activity"/>
    <property type="evidence" value="ECO:0007669"/>
    <property type="project" value="InterPro"/>
</dbReference>
<evidence type="ECO:0000313" key="2">
    <source>
        <dbReference type="EMBL" id="KKR34107.1"/>
    </source>
</evidence>
<dbReference type="SUPFAM" id="SSF53098">
    <property type="entry name" value="Ribonuclease H-like"/>
    <property type="match status" value="1"/>
</dbReference>
<dbReference type="InterPro" id="IPR002559">
    <property type="entry name" value="Transposase_11"/>
</dbReference>
<dbReference type="InterPro" id="IPR047654">
    <property type="entry name" value="IS1634_transpos"/>
</dbReference>
<dbReference type="NCBIfam" id="NF033559">
    <property type="entry name" value="transpos_IS1634"/>
    <property type="match status" value="1"/>
</dbReference>
<gene>
    <name evidence="2" type="ORF">UT63_C0006G0025</name>
</gene>
<accession>A0A0G0T8C7</accession>
<dbReference type="AlphaFoldDB" id="A0A0G0T8C7"/>
<proteinExistence type="predicted"/>
<dbReference type="Pfam" id="PF01609">
    <property type="entry name" value="DDE_Tnp_1"/>
    <property type="match status" value="1"/>
</dbReference>
<comment type="caution">
    <text evidence="2">The sequence shown here is derived from an EMBL/GenBank/DDBJ whole genome shotgun (WGS) entry which is preliminary data.</text>
</comment>
<dbReference type="GO" id="GO:0003677">
    <property type="term" value="F:DNA binding"/>
    <property type="evidence" value="ECO:0007669"/>
    <property type="project" value="InterPro"/>
</dbReference>
<name>A0A0G0T8C7_9BACT</name>
<evidence type="ECO:0000259" key="1">
    <source>
        <dbReference type="Pfam" id="PF01609"/>
    </source>
</evidence>
<feature type="domain" description="Transposase IS4-like" evidence="1">
    <location>
        <begin position="161"/>
        <end position="428"/>
    </location>
</feature>
<dbReference type="PANTHER" id="PTHR34614:SF2">
    <property type="entry name" value="TRANSPOSASE IS4-LIKE DOMAIN-CONTAINING PROTEIN"/>
    <property type="match status" value="1"/>
</dbReference>
<dbReference type="PANTHER" id="PTHR34614">
    <property type="match status" value="1"/>
</dbReference>